<evidence type="ECO:0000256" key="8">
    <source>
        <dbReference type="PROSITE-ProRule" id="PRU01026"/>
    </source>
</evidence>
<dbReference type="InterPro" id="IPR020596">
    <property type="entry name" value="rRNA_Ade_Mease_Trfase_CS"/>
</dbReference>
<comment type="subcellular location">
    <subcellularLocation>
        <location evidence="7">Cytoplasm</location>
    </subcellularLocation>
</comment>
<keyword evidence="3 7" id="KW-0489">Methyltransferase</keyword>
<dbReference type="GO" id="GO:0003723">
    <property type="term" value="F:RNA binding"/>
    <property type="evidence" value="ECO:0007669"/>
    <property type="project" value="UniProtKB-UniRule"/>
</dbReference>
<comment type="caution">
    <text evidence="10">The sequence shown here is derived from an EMBL/GenBank/DDBJ whole genome shotgun (WGS) entry which is preliminary data.</text>
</comment>
<dbReference type="Pfam" id="PF00398">
    <property type="entry name" value="RrnaAD"/>
    <property type="match status" value="1"/>
</dbReference>
<dbReference type="InterPro" id="IPR011530">
    <property type="entry name" value="rRNA_adenine_dimethylase"/>
</dbReference>
<dbReference type="SMART" id="SM00650">
    <property type="entry name" value="rADc"/>
    <property type="match status" value="1"/>
</dbReference>
<feature type="binding site" evidence="7 8">
    <location>
        <position position="118"/>
    </location>
    <ligand>
        <name>S-adenosyl-L-methionine</name>
        <dbReference type="ChEBI" id="CHEBI:59789"/>
    </ligand>
</feature>
<feature type="binding site" evidence="7 8">
    <location>
        <position position="143"/>
    </location>
    <ligand>
        <name>S-adenosyl-L-methionine</name>
        <dbReference type="ChEBI" id="CHEBI:59789"/>
    </ligand>
</feature>
<dbReference type="NCBIfam" id="TIGR00755">
    <property type="entry name" value="ksgA"/>
    <property type="match status" value="1"/>
</dbReference>
<evidence type="ECO:0000256" key="4">
    <source>
        <dbReference type="ARBA" id="ARBA00022679"/>
    </source>
</evidence>
<feature type="binding site" evidence="7 8">
    <location>
        <position position="48"/>
    </location>
    <ligand>
        <name>S-adenosyl-L-methionine</name>
        <dbReference type="ChEBI" id="CHEBI:59789"/>
    </ligand>
</feature>
<evidence type="ECO:0000256" key="5">
    <source>
        <dbReference type="ARBA" id="ARBA00022691"/>
    </source>
</evidence>
<dbReference type="InterPro" id="IPR023165">
    <property type="entry name" value="rRNA_Ade_diMease-like_C"/>
</dbReference>
<dbReference type="InterPro" id="IPR029063">
    <property type="entry name" value="SAM-dependent_MTases_sf"/>
</dbReference>
<keyword evidence="1 7" id="KW-0963">Cytoplasm</keyword>
<keyword evidence="6 7" id="KW-0694">RNA-binding</keyword>
<dbReference type="PANTHER" id="PTHR11727:SF7">
    <property type="entry name" value="DIMETHYLADENOSINE TRANSFERASE-RELATED"/>
    <property type="match status" value="1"/>
</dbReference>
<protein>
    <recommendedName>
        <fullName evidence="7">Ribosomal RNA small subunit methyltransferase A</fullName>
        <ecNumber evidence="7">2.1.1.182</ecNumber>
    </recommendedName>
    <alternativeName>
        <fullName evidence="7">16S rRNA (adenine(1518)-N(6)/adenine(1519)-N(6))-dimethyltransferase</fullName>
    </alternativeName>
    <alternativeName>
        <fullName evidence="7">16S rRNA dimethyladenosine transferase</fullName>
    </alternativeName>
    <alternativeName>
        <fullName evidence="7">16S rRNA dimethylase</fullName>
    </alternativeName>
    <alternativeName>
        <fullName evidence="7">S-adenosylmethionine-6-N', N'-adenosyl(rRNA) dimethyltransferase</fullName>
    </alternativeName>
</protein>
<dbReference type="PROSITE" id="PS51689">
    <property type="entry name" value="SAM_RNA_A_N6_MT"/>
    <property type="match status" value="1"/>
</dbReference>
<keyword evidence="5 7" id="KW-0949">S-adenosyl-L-methionine</keyword>
<feature type="binding site" evidence="7 8">
    <location>
        <position position="72"/>
    </location>
    <ligand>
        <name>S-adenosyl-L-methionine</name>
        <dbReference type="ChEBI" id="CHEBI:59789"/>
    </ligand>
</feature>
<dbReference type="SUPFAM" id="SSF53335">
    <property type="entry name" value="S-adenosyl-L-methionine-dependent methyltransferases"/>
    <property type="match status" value="1"/>
</dbReference>
<organism evidence="10 11">
    <name type="scientific">Eiseniibacteriota bacterium</name>
    <dbReference type="NCBI Taxonomy" id="2212470"/>
    <lineage>
        <taxon>Bacteria</taxon>
        <taxon>Candidatus Eiseniibacteriota</taxon>
    </lineage>
</organism>
<sequence length="303" mass="32572">MPRPARSSASKVGGSTSTVALASATSGVASALRAIGVRPSRRLGQNFLIDPRVAERIATLVDDPREPVVEIGPGLGALTTLLARSGRLLIAVELDLRLAEAAERSLASYHAARVVRGDILDQRLDTLLTRMPSQPAAATIVGNLPYSITTPALEWILAQGTRVNRALLMVQREYARRLAAPPGGKDYGSISVFVGLHAQVNTLFRVSPGAFHPRPAVDSVVLELRPRPYPGTGPEERRAAERLARAGMGTRRKTLANALTRGLGVDGPNVRTLLESAGIRGQRRGETLSIDEWLTLARRWLAR</sequence>
<dbReference type="Gene3D" id="1.10.8.100">
    <property type="entry name" value="Ribosomal RNA adenine dimethylase-like, domain 2"/>
    <property type="match status" value="1"/>
</dbReference>
<evidence type="ECO:0000256" key="7">
    <source>
        <dbReference type="HAMAP-Rule" id="MF_00607"/>
    </source>
</evidence>
<evidence type="ECO:0000313" key="10">
    <source>
        <dbReference type="EMBL" id="TMQ62709.1"/>
    </source>
</evidence>
<feature type="binding site" evidence="7 8">
    <location>
        <position position="46"/>
    </location>
    <ligand>
        <name>S-adenosyl-L-methionine</name>
        <dbReference type="ChEBI" id="CHEBI:59789"/>
    </ligand>
</feature>
<keyword evidence="4 7" id="KW-0808">Transferase</keyword>
<comment type="function">
    <text evidence="7">Specifically dimethylates two adjacent adenosines (A1518 and A1519) in the loop of a conserved hairpin near the 3'-end of 16S rRNA in the 30S particle. May play a critical role in biogenesis of 30S subunits.</text>
</comment>
<dbReference type="GO" id="GO:0005829">
    <property type="term" value="C:cytosol"/>
    <property type="evidence" value="ECO:0007669"/>
    <property type="project" value="TreeGrafter"/>
</dbReference>
<evidence type="ECO:0000259" key="9">
    <source>
        <dbReference type="SMART" id="SM00650"/>
    </source>
</evidence>
<evidence type="ECO:0000256" key="2">
    <source>
        <dbReference type="ARBA" id="ARBA00022552"/>
    </source>
</evidence>
<comment type="similarity">
    <text evidence="7">Belongs to the class I-like SAM-binding methyltransferase superfamily. rRNA adenine N(6)-methyltransferase family. RsmA subfamily.</text>
</comment>
<dbReference type="HAMAP" id="MF_00607">
    <property type="entry name" value="16SrRNA_methyltr_A"/>
    <property type="match status" value="1"/>
</dbReference>
<dbReference type="AlphaFoldDB" id="A0A538TGF4"/>
<dbReference type="Proteomes" id="UP000317691">
    <property type="component" value="Unassembled WGS sequence"/>
</dbReference>
<accession>A0A538TGF4</accession>
<gene>
    <name evidence="7 10" type="primary">rsmA</name>
    <name evidence="7" type="synonym">ksgA</name>
    <name evidence="10" type="ORF">E6K79_11670</name>
</gene>
<feature type="binding site" evidence="7 8">
    <location>
        <position position="93"/>
    </location>
    <ligand>
        <name>S-adenosyl-L-methionine</name>
        <dbReference type="ChEBI" id="CHEBI:59789"/>
    </ligand>
</feature>
<evidence type="ECO:0000256" key="3">
    <source>
        <dbReference type="ARBA" id="ARBA00022603"/>
    </source>
</evidence>
<dbReference type="EMBL" id="VBOZ01000036">
    <property type="protein sequence ID" value="TMQ62709.1"/>
    <property type="molecule type" value="Genomic_DNA"/>
</dbReference>
<dbReference type="InterPro" id="IPR020598">
    <property type="entry name" value="rRNA_Ade_methylase_Trfase_N"/>
</dbReference>
<dbReference type="Gene3D" id="3.40.50.150">
    <property type="entry name" value="Vaccinia Virus protein VP39"/>
    <property type="match status" value="1"/>
</dbReference>
<evidence type="ECO:0000256" key="6">
    <source>
        <dbReference type="ARBA" id="ARBA00022884"/>
    </source>
</evidence>
<evidence type="ECO:0000313" key="11">
    <source>
        <dbReference type="Proteomes" id="UP000317691"/>
    </source>
</evidence>
<dbReference type="EC" id="2.1.1.182" evidence="7"/>
<comment type="catalytic activity">
    <reaction evidence="7">
        <text>adenosine(1518)/adenosine(1519) in 16S rRNA + 4 S-adenosyl-L-methionine = N(6)-dimethyladenosine(1518)/N(6)-dimethyladenosine(1519) in 16S rRNA + 4 S-adenosyl-L-homocysteine + 4 H(+)</text>
        <dbReference type="Rhea" id="RHEA:19609"/>
        <dbReference type="Rhea" id="RHEA-COMP:10232"/>
        <dbReference type="Rhea" id="RHEA-COMP:10233"/>
        <dbReference type="ChEBI" id="CHEBI:15378"/>
        <dbReference type="ChEBI" id="CHEBI:57856"/>
        <dbReference type="ChEBI" id="CHEBI:59789"/>
        <dbReference type="ChEBI" id="CHEBI:74411"/>
        <dbReference type="ChEBI" id="CHEBI:74493"/>
        <dbReference type="EC" id="2.1.1.182"/>
    </reaction>
</comment>
<dbReference type="PANTHER" id="PTHR11727">
    <property type="entry name" value="DIMETHYLADENOSINE TRANSFERASE"/>
    <property type="match status" value="1"/>
</dbReference>
<evidence type="ECO:0000256" key="1">
    <source>
        <dbReference type="ARBA" id="ARBA00022490"/>
    </source>
</evidence>
<dbReference type="GO" id="GO:0052908">
    <property type="term" value="F:16S rRNA (adenine(1518)-N(6)/adenine(1519)-N(6))-dimethyltransferase activity"/>
    <property type="evidence" value="ECO:0007669"/>
    <property type="project" value="UniProtKB-EC"/>
</dbReference>
<name>A0A538TGF4_UNCEI</name>
<reference evidence="10 11" key="1">
    <citation type="journal article" date="2019" name="Nat. Microbiol.">
        <title>Mediterranean grassland soil C-N compound turnover is dependent on rainfall and depth, and is mediated by genomically divergent microorganisms.</title>
        <authorList>
            <person name="Diamond S."/>
            <person name="Andeer P.F."/>
            <person name="Li Z."/>
            <person name="Crits-Christoph A."/>
            <person name="Burstein D."/>
            <person name="Anantharaman K."/>
            <person name="Lane K.R."/>
            <person name="Thomas B.C."/>
            <person name="Pan C."/>
            <person name="Northen T.R."/>
            <person name="Banfield J.F."/>
        </authorList>
    </citation>
    <scope>NUCLEOTIDE SEQUENCE [LARGE SCALE GENOMIC DNA]</scope>
    <source>
        <strain evidence="10">WS_9</strain>
    </source>
</reference>
<dbReference type="PROSITE" id="PS01131">
    <property type="entry name" value="RRNA_A_DIMETH"/>
    <property type="match status" value="1"/>
</dbReference>
<feature type="domain" description="Ribosomal RNA adenine methylase transferase N-terminal" evidence="9">
    <location>
        <begin position="53"/>
        <end position="228"/>
    </location>
</feature>
<proteinExistence type="inferred from homology"/>
<keyword evidence="2 7" id="KW-0698">rRNA processing</keyword>
<dbReference type="InterPro" id="IPR001737">
    <property type="entry name" value="KsgA/Erm"/>
</dbReference>